<evidence type="ECO:0000259" key="8">
    <source>
        <dbReference type="Pfam" id="PF00535"/>
    </source>
</evidence>
<feature type="domain" description="PilZ" evidence="9">
    <location>
        <begin position="488"/>
        <end position="546"/>
    </location>
</feature>
<evidence type="ECO:0000313" key="10">
    <source>
        <dbReference type="EMBL" id="RCJ03592.1"/>
    </source>
</evidence>
<dbReference type="EMBL" id="QDHA01000141">
    <property type="protein sequence ID" value="RCJ03592.1"/>
    <property type="molecule type" value="Genomic_DNA"/>
</dbReference>
<dbReference type="RefSeq" id="WP_114136160.1">
    <property type="nucleotide sequence ID" value="NZ_CP068435.1"/>
</dbReference>
<dbReference type="GO" id="GO:0035438">
    <property type="term" value="F:cyclic-di-GMP binding"/>
    <property type="evidence" value="ECO:0007669"/>
    <property type="project" value="InterPro"/>
</dbReference>
<evidence type="ECO:0000256" key="7">
    <source>
        <dbReference type="SAM" id="Phobius"/>
    </source>
</evidence>
<dbReference type="PANTHER" id="PTHR43867:SF2">
    <property type="entry name" value="CELLULOSE SYNTHASE CATALYTIC SUBUNIT A [UDP-FORMING]"/>
    <property type="match status" value="1"/>
</dbReference>
<dbReference type="InterPro" id="IPR029044">
    <property type="entry name" value="Nucleotide-diphossugar_trans"/>
</dbReference>
<dbReference type="SUPFAM" id="SSF141371">
    <property type="entry name" value="PilZ domain-like"/>
    <property type="match status" value="1"/>
</dbReference>
<dbReference type="GO" id="GO:0030244">
    <property type="term" value="P:cellulose biosynthetic process"/>
    <property type="evidence" value="ECO:0007669"/>
    <property type="project" value="InterPro"/>
</dbReference>
<evidence type="ECO:0000256" key="3">
    <source>
        <dbReference type="ARBA" id="ARBA00022679"/>
    </source>
</evidence>
<dbReference type="Pfam" id="PF00535">
    <property type="entry name" value="Glycos_transf_2"/>
    <property type="match status" value="1"/>
</dbReference>
<dbReference type="Gene3D" id="3.90.550.10">
    <property type="entry name" value="Spore Coat Polysaccharide Biosynthesis Protein SpsA, Chain A"/>
    <property type="match status" value="1"/>
</dbReference>
<keyword evidence="2" id="KW-0328">Glycosyltransferase</keyword>
<keyword evidence="3 10" id="KW-0808">Transferase</keyword>
<dbReference type="Pfam" id="PF03552">
    <property type="entry name" value="Cellulose_synt"/>
    <property type="match status" value="1"/>
</dbReference>
<evidence type="ECO:0000256" key="5">
    <source>
        <dbReference type="ARBA" id="ARBA00022989"/>
    </source>
</evidence>
<dbReference type="InterPro" id="IPR009875">
    <property type="entry name" value="PilZ_domain"/>
</dbReference>
<dbReference type="InterPro" id="IPR005150">
    <property type="entry name" value="Cellulose_synth"/>
</dbReference>
<comment type="subcellular location">
    <subcellularLocation>
        <location evidence="1">Endomembrane system</location>
        <topology evidence="1">Multi-pass membrane protein</topology>
    </subcellularLocation>
</comment>
<dbReference type="GO" id="GO:0005886">
    <property type="term" value="C:plasma membrane"/>
    <property type="evidence" value="ECO:0007669"/>
    <property type="project" value="TreeGrafter"/>
</dbReference>
<name>A0A367P702_CUPNE</name>
<feature type="domain" description="Glycosyltransferase 2-like" evidence="8">
    <location>
        <begin position="80"/>
        <end position="244"/>
    </location>
</feature>
<evidence type="ECO:0000256" key="2">
    <source>
        <dbReference type="ARBA" id="ARBA00022676"/>
    </source>
</evidence>
<dbReference type="CDD" id="cd06421">
    <property type="entry name" value="CESA_CelA_like"/>
    <property type="match status" value="1"/>
</dbReference>
<feature type="transmembrane region" description="Helical" evidence="7">
    <location>
        <begin position="460"/>
        <end position="482"/>
    </location>
</feature>
<evidence type="ECO:0000259" key="9">
    <source>
        <dbReference type="Pfam" id="PF07238"/>
    </source>
</evidence>
<keyword evidence="6 7" id="KW-0472">Membrane</keyword>
<feature type="transmembrane region" description="Helical" evidence="7">
    <location>
        <begin position="9"/>
        <end position="27"/>
    </location>
</feature>
<reference evidence="10 11" key="1">
    <citation type="submission" date="2018-04" db="EMBL/GenBank/DDBJ databases">
        <title>Cupriavidus necator CR12 genome sequencing and assembly.</title>
        <authorList>
            <person name="Ben Fekih I."/>
            <person name="Mazhar H.S."/>
            <person name="Bello S.K."/>
            <person name="Rensing C."/>
        </authorList>
    </citation>
    <scope>NUCLEOTIDE SEQUENCE [LARGE SCALE GENOMIC DNA]</scope>
    <source>
        <strain evidence="10 11">CR12</strain>
    </source>
</reference>
<sequence>MKTEQPKRYIAWLVAAYVSCGFAYLAWRVGTVNMDAPWLSLPLYAAEVYGYLSGLLFVLMTFRLSVREVVPPPAGLKVDVFVPTYNESVDLLRRTLLAATRMEYPHVTWLLDDGRRPDMRKLAEDLGCRYLTRDNNSHAKAGNLNHALQFCEGEFIAIFDADHAPRKDFLVKTLGFFRDADVAFVQTPQDFFNIDSFNHRIGKKRVWDEQALFFKVIQRGKDALNAAFFCGSCAIIRRSAVERIGGFATETVTEDVHTAVKLHKLGFKSVYYAESLAFGLAPHSIDTYLKQRMRWGMGAMQVFRRERILFSRGLTLGQRLNYFASALYFFEGWQKLVFFLTPPAVFLSGDLPIAASLNTFLLLFCLYYLLSMLVHLELGRGYNSLLLSEQYAMARFFAFMSTSVGLFRRNIPFAVTDKQLSDTGRMWLWMSPVLVLAGITAISVPMGLYRMHTGSIPVGAGVVTLIWICVTLLTATMVTVYAHRHASNRRTEYRFPLRLPITLTLDGKSYLGLTSDLSPNGALYIGEPIPTLSRGGTVNIAIHLPNLIVCDAASATFVNRSAAWAEKAAAGVAGEATVGLRFNWDAQGNTGALETFLYGSRLQLEMGNLSETETPPLTRLAELLSRDGGAPLLTQNWAPGLLMQPLRAGVLPVVIATIEGAAPLLFSSIELDLDTGATLRRTTKGMATEHTVRLTPTGRLATPTGDFHLYNITPHATTV</sequence>
<dbReference type="Pfam" id="PF07238">
    <property type="entry name" value="PilZ"/>
    <property type="match status" value="1"/>
</dbReference>
<dbReference type="GO" id="GO:0012505">
    <property type="term" value="C:endomembrane system"/>
    <property type="evidence" value="ECO:0007669"/>
    <property type="project" value="UniProtKB-SubCell"/>
</dbReference>
<dbReference type="SUPFAM" id="SSF53448">
    <property type="entry name" value="Nucleotide-diphospho-sugar transferases"/>
    <property type="match status" value="1"/>
</dbReference>
<feature type="transmembrane region" description="Helical" evidence="7">
    <location>
        <begin position="39"/>
        <end position="59"/>
    </location>
</feature>
<evidence type="ECO:0000256" key="4">
    <source>
        <dbReference type="ARBA" id="ARBA00022692"/>
    </source>
</evidence>
<protein>
    <submittedName>
        <fullName evidence="10">Glycosyltransferase</fullName>
    </submittedName>
</protein>
<dbReference type="Proteomes" id="UP000253501">
    <property type="component" value="Unassembled WGS sequence"/>
</dbReference>
<accession>A0A367P702</accession>
<evidence type="ECO:0000256" key="6">
    <source>
        <dbReference type="ARBA" id="ARBA00023136"/>
    </source>
</evidence>
<proteinExistence type="predicted"/>
<organism evidence="10 11">
    <name type="scientific">Cupriavidus necator</name>
    <name type="common">Alcaligenes eutrophus</name>
    <name type="synonym">Ralstonia eutropha</name>
    <dbReference type="NCBI Taxonomy" id="106590"/>
    <lineage>
        <taxon>Bacteria</taxon>
        <taxon>Pseudomonadati</taxon>
        <taxon>Pseudomonadota</taxon>
        <taxon>Betaproteobacteria</taxon>
        <taxon>Burkholderiales</taxon>
        <taxon>Burkholderiaceae</taxon>
        <taxon>Cupriavidus</taxon>
    </lineage>
</organism>
<comment type="caution">
    <text evidence="10">The sequence shown here is derived from an EMBL/GenBank/DDBJ whole genome shotgun (WGS) entry which is preliminary data.</text>
</comment>
<feature type="transmembrane region" description="Helical" evidence="7">
    <location>
        <begin position="390"/>
        <end position="407"/>
    </location>
</feature>
<dbReference type="AlphaFoldDB" id="A0A367P702"/>
<feature type="transmembrane region" description="Helical" evidence="7">
    <location>
        <begin position="427"/>
        <end position="448"/>
    </location>
</feature>
<evidence type="ECO:0000313" key="11">
    <source>
        <dbReference type="Proteomes" id="UP000253501"/>
    </source>
</evidence>
<evidence type="ECO:0000256" key="1">
    <source>
        <dbReference type="ARBA" id="ARBA00004127"/>
    </source>
</evidence>
<dbReference type="InterPro" id="IPR050321">
    <property type="entry name" value="Glycosyltr_2/OpgH_subfam"/>
</dbReference>
<dbReference type="GO" id="GO:0016760">
    <property type="term" value="F:cellulose synthase (UDP-forming) activity"/>
    <property type="evidence" value="ECO:0007669"/>
    <property type="project" value="InterPro"/>
</dbReference>
<dbReference type="PANTHER" id="PTHR43867">
    <property type="entry name" value="CELLULOSE SYNTHASE CATALYTIC SUBUNIT A [UDP-FORMING]"/>
    <property type="match status" value="1"/>
</dbReference>
<feature type="transmembrane region" description="Helical" evidence="7">
    <location>
        <begin position="344"/>
        <end position="370"/>
    </location>
</feature>
<gene>
    <name evidence="10" type="ORF">DDK22_36475</name>
</gene>
<keyword evidence="4 7" id="KW-0812">Transmembrane</keyword>
<keyword evidence="5 7" id="KW-1133">Transmembrane helix</keyword>
<dbReference type="InterPro" id="IPR001173">
    <property type="entry name" value="Glyco_trans_2-like"/>
</dbReference>